<reference evidence="2 3" key="1">
    <citation type="journal article" date="2016" name="Front. Microbiol.">
        <title>Genomic Resource of Rice Seed Associated Bacteria.</title>
        <authorList>
            <person name="Midha S."/>
            <person name="Bansal K."/>
            <person name="Sharma S."/>
            <person name="Kumar N."/>
            <person name="Patil P.P."/>
            <person name="Chaudhry V."/>
            <person name="Patil P.B."/>
        </authorList>
    </citation>
    <scope>NUCLEOTIDE SEQUENCE [LARGE SCALE GENOMIC DNA]</scope>
    <source>
        <strain evidence="2 3">NS331</strain>
    </source>
</reference>
<keyword evidence="3" id="KW-1185">Reference proteome</keyword>
<dbReference type="PANTHER" id="PTHR38693">
    <property type="entry name" value="UBIQUINONE BIOSYNTHESIS PROTEIN UBIJ"/>
    <property type="match status" value="1"/>
</dbReference>
<dbReference type="AlphaFoldDB" id="A0A147GV69"/>
<dbReference type="InterPro" id="IPR038989">
    <property type="entry name" value="UbiJ"/>
</dbReference>
<protein>
    <recommendedName>
        <fullName evidence="1">SCP2 domain-containing protein</fullName>
    </recommendedName>
</protein>
<feature type="domain" description="SCP2" evidence="1">
    <location>
        <begin position="40"/>
        <end position="129"/>
    </location>
</feature>
<dbReference type="Pfam" id="PF02036">
    <property type="entry name" value="SCP2"/>
    <property type="match status" value="1"/>
</dbReference>
<evidence type="ECO:0000259" key="1">
    <source>
        <dbReference type="Pfam" id="PF02036"/>
    </source>
</evidence>
<gene>
    <name evidence="2" type="ORF">NS331_12180</name>
</gene>
<dbReference type="RefSeq" id="WP_058642256.1">
    <property type="nucleotide sequence ID" value="NZ_LDSL01000070.1"/>
</dbReference>
<proteinExistence type="predicted"/>
<dbReference type="EMBL" id="LDSL01000070">
    <property type="protein sequence ID" value="KTT21424.1"/>
    <property type="molecule type" value="Genomic_DNA"/>
</dbReference>
<dbReference type="PANTHER" id="PTHR38693:SF1">
    <property type="entry name" value="UBIQUINONE BIOSYNTHESIS ACCESSORY FACTOR UBIJ"/>
    <property type="match status" value="1"/>
</dbReference>
<organism evidence="2 3">
    <name type="scientific">Pseudacidovorax intermedius</name>
    <dbReference type="NCBI Taxonomy" id="433924"/>
    <lineage>
        <taxon>Bacteria</taxon>
        <taxon>Pseudomonadati</taxon>
        <taxon>Pseudomonadota</taxon>
        <taxon>Betaproteobacteria</taxon>
        <taxon>Burkholderiales</taxon>
        <taxon>Comamonadaceae</taxon>
        <taxon>Pseudacidovorax</taxon>
    </lineage>
</organism>
<accession>A0A147GV69</accession>
<evidence type="ECO:0000313" key="3">
    <source>
        <dbReference type="Proteomes" id="UP000072741"/>
    </source>
</evidence>
<comment type="caution">
    <text evidence="2">The sequence shown here is derived from an EMBL/GenBank/DDBJ whole genome shotgun (WGS) entry which is preliminary data.</text>
</comment>
<dbReference type="OrthoDB" id="8525483at2"/>
<dbReference type="PATRIC" id="fig|433924.3.peg.4490"/>
<dbReference type="GO" id="GO:0006744">
    <property type="term" value="P:ubiquinone biosynthetic process"/>
    <property type="evidence" value="ECO:0007669"/>
    <property type="project" value="InterPro"/>
</dbReference>
<dbReference type="InterPro" id="IPR003033">
    <property type="entry name" value="SCP2_sterol-bd_dom"/>
</dbReference>
<evidence type="ECO:0000313" key="2">
    <source>
        <dbReference type="EMBL" id="KTT21424.1"/>
    </source>
</evidence>
<name>A0A147GV69_9BURK</name>
<sequence>MVTPSSPFAFVESLFARIGERLQPPAWAVHEVQHRAVLFLNHVLQQEPEAQDRLARQKGRVVLFRWRTMHMRLVATPAGLLDLAPDAALPDLTLTIAETSPFALAGAQLRGDKPKVEIEGDVQLAAEVNWLVDHVRWDVEDDLARLIGDAPAHAVGSAARKVAGALRQFVDRAARPRASGGSAE</sequence>
<dbReference type="Proteomes" id="UP000072741">
    <property type="component" value="Unassembled WGS sequence"/>
</dbReference>